<dbReference type="CDD" id="cd00006">
    <property type="entry name" value="PTS_IIA_man"/>
    <property type="match status" value="1"/>
</dbReference>
<organism evidence="9 10">
    <name type="scientific">Acidilutibacter cellobiosedens</name>
    <dbReference type="NCBI Taxonomy" id="2507161"/>
    <lineage>
        <taxon>Bacteria</taxon>
        <taxon>Bacillati</taxon>
        <taxon>Bacillota</taxon>
        <taxon>Tissierellia</taxon>
        <taxon>Tissierellales</taxon>
        <taxon>Acidilutibacteraceae</taxon>
        <taxon>Acidilutibacter</taxon>
    </lineage>
</organism>
<dbReference type="AlphaFoldDB" id="A0A410QHN9"/>
<dbReference type="OrthoDB" id="9788818at2"/>
<evidence type="ECO:0000256" key="3">
    <source>
        <dbReference type="ARBA" id="ARBA00022490"/>
    </source>
</evidence>
<name>A0A410QHN9_9FIRM</name>
<keyword evidence="7" id="KW-0418">Kinase</keyword>
<dbReference type="SUPFAM" id="SSF53062">
    <property type="entry name" value="PTS system fructose IIA component-like"/>
    <property type="match status" value="1"/>
</dbReference>
<evidence type="ECO:0000259" key="8">
    <source>
        <dbReference type="PROSITE" id="PS51096"/>
    </source>
</evidence>
<dbReference type="InterPro" id="IPR033887">
    <property type="entry name" value="PTS_IIA_man"/>
</dbReference>
<sequence length="138" mass="14976">MKEHTSPWIIILTHGDAGKELVKSAEMILGKLKNVYTFSLLPNMSLNDFTNDIKNVLEKAPKDTLVFVDLFGGTPSNVAIALSRDYDISIVSGLNIAMLIEADSLRENGVCGKELAVAVANVGKEACKEITTLFKNHA</sequence>
<evidence type="ECO:0000256" key="1">
    <source>
        <dbReference type="ARBA" id="ARBA00004496"/>
    </source>
</evidence>
<evidence type="ECO:0000313" key="10">
    <source>
        <dbReference type="Proteomes" id="UP000287969"/>
    </source>
</evidence>
<dbReference type="GO" id="GO:0005737">
    <property type="term" value="C:cytoplasm"/>
    <property type="evidence" value="ECO:0007669"/>
    <property type="project" value="UniProtKB-SubCell"/>
</dbReference>
<proteinExistence type="predicted"/>
<feature type="domain" description="PTS EIIA type-4" evidence="8">
    <location>
        <begin position="6"/>
        <end position="127"/>
    </location>
</feature>
<gene>
    <name evidence="9" type="ORF">EQM13_14145</name>
</gene>
<dbReference type="GO" id="GO:0009401">
    <property type="term" value="P:phosphoenolpyruvate-dependent sugar phosphotransferase system"/>
    <property type="evidence" value="ECO:0007669"/>
    <property type="project" value="UniProtKB-KW"/>
</dbReference>
<evidence type="ECO:0000256" key="6">
    <source>
        <dbReference type="ARBA" id="ARBA00022683"/>
    </source>
</evidence>
<dbReference type="GO" id="GO:0016020">
    <property type="term" value="C:membrane"/>
    <property type="evidence" value="ECO:0007669"/>
    <property type="project" value="InterPro"/>
</dbReference>
<dbReference type="Gene3D" id="3.40.50.510">
    <property type="entry name" value="Phosphotransferase system, mannose-type IIA component"/>
    <property type="match status" value="1"/>
</dbReference>
<dbReference type="Proteomes" id="UP000287969">
    <property type="component" value="Chromosome"/>
</dbReference>
<keyword evidence="6" id="KW-0598">Phosphotransferase system</keyword>
<evidence type="ECO:0000256" key="2">
    <source>
        <dbReference type="ARBA" id="ARBA00022448"/>
    </source>
</evidence>
<keyword evidence="3" id="KW-0963">Cytoplasm</keyword>
<evidence type="ECO:0000256" key="4">
    <source>
        <dbReference type="ARBA" id="ARBA00022597"/>
    </source>
</evidence>
<comment type="subcellular location">
    <subcellularLocation>
        <location evidence="1">Cytoplasm</location>
    </subcellularLocation>
</comment>
<evidence type="ECO:0000256" key="5">
    <source>
        <dbReference type="ARBA" id="ARBA00022679"/>
    </source>
</evidence>
<dbReference type="GO" id="GO:0016301">
    <property type="term" value="F:kinase activity"/>
    <property type="evidence" value="ECO:0007669"/>
    <property type="project" value="UniProtKB-KW"/>
</dbReference>
<dbReference type="PROSITE" id="PS51096">
    <property type="entry name" value="PTS_EIIA_TYPE_4"/>
    <property type="match status" value="1"/>
</dbReference>
<evidence type="ECO:0000256" key="7">
    <source>
        <dbReference type="ARBA" id="ARBA00022777"/>
    </source>
</evidence>
<evidence type="ECO:0000313" key="9">
    <source>
        <dbReference type="EMBL" id="QAT63480.1"/>
    </source>
</evidence>
<keyword evidence="4" id="KW-0762">Sugar transport</keyword>
<dbReference type="EMBL" id="CP035282">
    <property type="protein sequence ID" value="QAT63480.1"/>
    <property type="molecule type" value="Genomic_DNA"/>
</dbReference>
<keyword evidence="5" id="KW-0808">Transferase</keyword>
<keyword evidence="10" id="KW-1185">Reference proteome</keyword>
<protein>
    <submittedName>
        <fullName evidence="9">PTS fructose transporter subunit IIA</fullName>
    </submittedName>
</protein>
<keyword evidence="2" id="KW-0813">Transport</keyword>
<dbReference type="PANTHER" id="PTHR33799:SF1">
    <property type="entry name" value="PTS SYSTEM MANNOSE-SPECIFIC EIIAB COMPONENT-RELATED"/>
    <property type="match status" value="1"/>
</dbReference>
<dbReference type="KEGG" id="spoa:EQM13_14145"/>
<dbReference type="InterPro" id="IPR051471">
    <property type="entry name" value="Bacterial_PTS_sugar_comp"/>
</dbReference>
<dbReference type="PANTHER" id="PTHR33799">
    <property type="entry name" value="PTS PERMEASE-RELATED-RELATED"/>
    <property type="match status" value="1"/>
</dbReference>
<dbReference type="InterPro" id="IPR004701">
    <property type="entry name" value="PTS_EIIA_man-typ"/>
</dbReference>
<reference evidence="10" key="1">
    <citation type="submission" date="2019-01" db="EMBL/GenBank/DDBJ databases">
        <title>Draft genomes of a novel of Sporanaerobacter strains.</title>
        <authorList>
            <person name="Ma S."/>
        </authorList>
    </citation>
    <scope>NUCLEOTIDE SEQUENCE [LARGE SCALE GENOMIC DNA]</scope>
    <source>
        <strain evidence="10">NJN-17</strain>
    </source>
</reference>
<accession>A0A410QHN9</accession>
<dbReference type="InterPro" id="IPR036662">
    <property type="entry name" value="PTS_EIIA_man-typ_sf"/>
</dbReference>
<dbReference type="Pfam" id="PF03610">
    <property type="entry name" value="EIIA-man"/>
    <property type="match status" value="1"/>
</dbReference>